<dbReference type="GO" id="GO:0051301">
    <property type="term" value="P:cell division"/>
    <property type="evidence" value="ECO:0007669"/>
    <property type="project" value="UniProtKB-KW"/>
</dbReference>
<keyword evidence="10" id="KW-0233">DNA recombination</keyword>
<accession>A0A2S9Q7J0</accession>
<comment type="caution">
    <text evidence="15">The sequence shown here is derived from an EMBL/GenBank/DDBJ whole genome shotgun (WGS) entry which is preliminary data.</text>
</comment>
<dbReference type="SUPFAM" id="SSF50249">
    <property type="entry name" value="Nucleic acid-binding proteins"/>
    <property type="match status" value="1"/>
</dbReference>
<evidence type="ECO:0000313" key="15">
    <source>
        <dbReference type="EMBL" id="PRH85316.1"/>
    </source>
</evidence>
<dbReference type="InterPro" id="IPR050191">
    <property type="entry name" value="ATP-dep_DNA_ligase"/>
</dbReference>
<evidence type="ECO:0000313" key="16">
    <source>
        <dbReference type="Proteomes" id="UP000237682"/>
    </source>
</evidence>
<dbReference type="GO" id="GO:0003677">
    <property type="term" value="F:DNA binding"/>
    <property type="evidence" value="ECO:0007669"/>
    <property type="project" value="InterPro"/>
</dbReference>
<dbReference type="EC" id="6.5.1.1" evidence="1"/>
<evidence type="ECO:0000256" key="2">
    <source>
        <dbReference type="ARBA" id="ARBA00022598"/>
    </source>
</evidence>
<dbReference type="PROSITE" id="PS00697">
    <property type="entry name" value="DNA_LIGASE_A1"/>
    <property type="match status" value="1"/>
</dbReference>
<keyword evidence="12" id="KW-0131">Cell cycle</keyword>
<dbReference type="InterPro" id="IPR036599">
    <property type="entry name" value="DNA_ligase_N_sf"/>
</dbReference>
<evidence type="ECO:0000256" key="5">
    <source>
        <dbReference type="ARBA" id="ARBA00022723"/>
    </source>
</evidence>
<dbReference type="CDD" id="cd07897">
    <property type="entry name" value="Adenylation_DNA_ligase_Bac1"/>
    <property type="match status" value="1"/>
</dbReference>
<dbReference type="GO" id="GO:0005524">
    <property type="term" value="F:ATP binding"/>
    <property type="evidence" value="ECO:0007669"/>
    <property type="project" value="UniProtKB-KW"/>
</dbReference>
<keyword evidence="8" id="KW-0067">ATP-binding</keyword>
<keyword evidence="2 15" id="KW-0436">Ligase</keyword>
<evidence type="ECO:0000256" key="13">
    <source>
        <dbReference type="ARBA" id="ARBA00034003"/>
    </source>
</evidence>
<evidence type="ECO:0000259" key="14">
    <source>
        <dbReference type="PROSITE" id="PS50160"/>
    </source>
</evidence>
<dbReference type="PANTHER" id="PTHR45674:SF13">
    <property type="entry name" value="DNA LIGASE-RELATED"/>
    <property type="match status" value="1"/>
</dbReference>
<dbReference type="InterPro" id="IPR026333">
    <property type="entry name" value="ATP_dep_DNA_lig_pp_1105_fam"/>
</dbReference>
<comment type="catalytic activity">
    <reaction evidence="13">
        <text>ATP + (deoxyribonucleotide)n-3'-hydroxyl + 5'-phospho-(deoxyribonucleotide)m = (deoxyribonucleotide)n+m + AMP + diphosphate.</text>
        <dbReference type="EC" id="6.5.1.1"/>
    </reaction>
</comment>
<keyword evidence="3" id="KW-0132">Cell division</keyword>
<evidence type="ECO:0000256" key="3">
    <source>
        <dbReference type="ARBA" id="ARBA00022618"/>
    </source>
</evidence>
<keyword evidence="6" id="KW-0547">Nucleotide-binding</keyword>
<dbReference type="InterPro" id="IPR012309">
    <property type="entry name" value="DNA_ligase_ATP-dep_C"/>
</dbReference>
<dbReference type="InterPro" id="IPR016059">
    <property type="entry name" value="DNA_ligase_ATP-dep_CS"/>
</dbReference>
<evidence type="ECO:0000256" key="8">
    <source>
        <dbReference type="ARBA" id="ARBA00022840"/>
    </source>
</evidence>
<evidence type="ECO:0000256" key="11">
    <source>
        <dbReference type="ARBA" id="ARBA00023204"/>
    </source>
</evidence>
<proteinExistence type="predicted"/>
<dbReference type="InterPro" id="IPR012310">
    <property type="entry name" value="DNA_ligase_ATP-dep_cent"/>
</dbReference>
<dbReference type="Gene3D" id="3.30.470.30">
    <property type="entry name" value="DNA ligase/mRNA capping enzyme"/>
    <property type="match status" value="1"/>
</dbReference>
<evidence type="ECO:0000256" key="1">
    <source>
        <dbReference type="ARBA" id="ARBA00012727"/>
    </source>
</evidence>
<dbReference type="GO" id="GO:0006310">
    <property type="term" value="P:DNA recombination"/>
    <property type="evidence" value="ECO:0007669"/>
    <property type="project" value="UniProtKB-KW"/>
</dbReference>
<evidence type="ECO:0000256" key="6">
    <source>
        <dbReference type="ARBA" id="ARBA00022741"/>
    </source>
</evidence>
<keyword evidence="7" id="KW-0227">DNA damage</keyword>
<sequence length="556" mass="61220">MNRFAELLDRLAYEPGRNAKLRLLTSYFRETPDPDRGYALAAITGALSFRNAKPALLRELIGERADPELFALSYDYVGDLSETIALMWPVRPGMNHAPTLSEVVEALSQAGRSEMPALITRHLDALDETGRWAFLKLITGALRIGASARLAKSAVAALGSLSADDIELAWPGLQPPYEGLFAWAEGKGERPESGNPAPFRPVMLAHALEEGDLAAILPDSHVAEWKWDGIRVQAVGALTANGPVLRLYSRTGEDIAPAFPDLVEALNFEGAIDGELLVRRFGEDGEGRIENFNALQQRLNRKSVTPKLIADYPAHIRAYDLLAEGGEDLRGRPFMERRARLEAFVARLASPRLDLSPLVTFATPDALALARENPAGAGAGPDAAAVEGLMLKRRDSLYVPGRPKGLWFKWKREPFRIDAVLMYAQRGHGKRSSFYSDYTFGVWKGEELVPVGKAYFGFTDEELRDIDRFVRNNTVNRFGPVREVVHTAEKGLVVEVAFEGLARSSRHKSGVAMRFPRLARLRWDKPPGEADRLESLTAMLDRAAVTPEIGADTTGG</sequence>
<dbReference type="GO" id="GO:0006281">
    <property type="term" value="P:DNA repair"/>
    <property type="evidence" value="ECO:0007669"/>
    <property type="project" value="UniProtKB-KW"/>
</dbReference>
<evidence type="ECO:0000256" key="12">
    <source>
        <dbReference type="ARBA" id="ARBA00023306"/>
    </source>
</evidence>
<dbReference type="EMBL" id="PUEJ01000009">
    <property type="protein sequence ID" value="PRH85316.1"/>
    <property type="molecule type" value="Genomic_DNA"/>
</dbReference>
<keyword evidence="11" id="KW-0234">DNA repair</keyword>
<dbReference type="Pfam" id="PF01068">
    <property type="entry name" value="DNA_ligase_A_M"/>
    <property type="match status" value="1"/>
</dbReference>
<evidence type="ECO:0000256" key="4">
    <source>
        <dbReference type="ARBA" id="ARBA00022705"/>
    </source>
</evidence>
<evidence type="ECO:0000256" key="9">
    <source>
        <dbReference type="ARBA" id="ARBA00022842"/>
    </source>
</evidence>
<dbReference type="Gene3D" id="1.10.3260.10">
    <property type="entry name" value="DNA ligase, ATP-dependent, N-terminal domain"/>
    <property type="match status" value="1"/>
</dbReference>
<keyword evidence="16" id="KW-1185">Reference proteome</keyword>
<keyword evidence="9" id="KW-0460">Magnesium</keyword>
<dbReference type="OrthoDB" id="9767858at2"/>
<dbReference type="FunFam" id="2.40.50.140:FF:000228">
    <property type="entry name" value="ATP-dependent DNA ligase"/>
    <property type="match status" value="1"/>
</dbReference>
<dbReference type="Proteomes" id="UP000237682">
    <property type="component" value="Unassembled WGS sequence"/>
</dbReference>
<evidence type="ECO:0000256" key="10">
    <source>
        <dbReference type="ARBA" id="ARBA00023172"/>
    </source>
</evidence>
<dbReference type="SUPFAM" id="SSF56091">
    <property type="entry name" value="DNA ligase/mRNA capping enzyme, catalytic domain"/>
    <property type="match status" value="1"/>
</dbReference>
<dbReference type="Gene3D" id="2.40.50.140">
    <property type="entry name" value="Nucleic acid-binding proteins"/>
    <property type="match status" value="1"/>
</dbReference>
<reference evidence="15 16" key="1">
    <citation type="submission" date="2018-02" db="EMBL/GenBank/DDBJ databases">
        <title>Whole genome sequencing of endophytic bacterium.</title>
        <authorList>
            <person name="Eedara R."/>
            <person name="Podile A.R."/>
        </authorList>
    </citation>
    <scope>NUCLEOTIDE SEQUENCE [LARGE SCALE GENOMIC DNA]</scope>
    <source>
        <strain evidence="15 16">RP1T</strain>
    </source>
</reference>
<name>A0A2S9Q7J0_9HYPH</name>
<dbReference type="CDD" id="cd07972">
    <property type="entry name" value="OBF_DNA_ligase_Arch_LigB"/>
    <property type="match status" value="1"/>
</dbReference>
<dbReference type="GO" id="GO:0006260">
    <property type="term" value="P:DNA replication"/>
    <property type="evidence" value="ECO:0007669"/>
    <property type="project" value="UniProtKB-KW"/>
</dbReference>
<gene>
    <name evidence="15" type="ORF">C5L14_23005</name>
</gene>
<protein>
    <recommendedName>
        <fullName evidence="1">DNA ligase (ATP)</fullName>
        <ecNumber evidence="1">6.5.1.1</ecNumber>
    </recommendedName>
</protein>
<dbReference type="NCBIfam" id="NF006701">
    <property type="entry name" value="PRK09247.1"/>
    <property type="match status" value="1"/>
</dbReference>
<dbReference type="NCBIfam" id="TIGR04120">
    <property type="entry name" value="DNA_lig_bact"/>
    <property type="match status" value="1"/>
</dbReference>
<evidence type="ECO:0000256" key="7">
    <source>
        <dbReference type="ARBA" id="ARBA00022763"/>
    </source>
</evidence>
<dbReference type="AlphaFoldDB" id="A0A2S9Q7J0"/>
<feature type="domain" description="ATP-dependent DNA ligase family profile" evidence="14">
    <location>
        <begin position="318"/>
        <end position="444"/>
    </location>
</feature>
<organism evidence="15 16">
    <name type="scientific">Labrys okinawensis</name>
    <dbReference type="NCBI Taxonomy" id="346911"/>
    <lineage>
        <taxon>Bacteria</taxon>
        <taxon>Pseudomonadati</taxon>
        <taxon>Pseudomonadota</taxon>
        <taxon>Alphaproteobacteria</taxon>
        <taxon>Hyphomicrobiales</taxon>
        <taxon>Xanthobacteraceae</taxon>
        <taxon>Labrys</taxon>
    </lineage>
</organism>
<dbReference type="RefSeq" id="WP_105864405.1">
    <property type="nucleotide sequence ID" value="NZ_PUEJ01000009.1"/>
</dbReference>
<keyword evidence="5" id="KW-0479">Metal-binding</keyword>
<keyword evidence="4" id="KW-0235">DNA replication</keyword>
<dbReference type="GO" id="GO:0003910">
    <property type="term" value="F:DNA ligase (ATP) activity"/>
    <property type="evidence" value="ECO:0007669"/>
    <property type="project" value="UniProtKB-EC"/>
</dbReference>
<dbReference type="Pfam" id="PF04679">
    <property type="entry name" value="DNA_ligase_A_C"/>
    <property type="match status" value="1"/>
</dbReference>
<dbReference type="GO" id="GO:0046872">
    <property type="term" value="F:metal ion binding"/>
    <property type="evidence" value="ECO:0007669"/>
    <property type="project" value="UniProtKB-KW"/>
</dbReference>
<dbReference type="PANTHER" id="PTHR45674">
    <property type="entry name" value="DNA LIGASE 1/3 FAMILY MEMBER"/>
    <property type="match status" value="1"/>
</dbReference>
<dbReference type="PROSITE" id="PS50160">
    <property type="entry name" value="DNA_LIGASE_A3"/>
    <property type="match status" value="1"/>
</dbReference>
<dbReference type="InterPro" id="IPR012340">
    <property type="entry name" value="NA-bd_OB-fold"/>
</dbReference>